<organism evidence="1 2">
    <name type="scientific">Cohnella suwonensis</name>
    <dbReference type="NCBI Taxonomy" id="696072"/>
    <lineage>
        <taxon>Bacteria</taxon>
        <taxon>Bacillati</taxon>
        <taxon>Bacillota</taxon>
        <taxon>Bacilli</taxon>
        <taxon>Bacillales</taxon>
        <taxon>Paenibacillaceae</taxon>
        <taxon>Cohnella</taxon>
    </lineage>
</organism>
<evidence type="ECO:0000313" key="2">
    <source>
        <dbReference type="Proteomes" id="UP001596105"/>
    </source>
</evidence>
<dbReference type="Proteomes" id="UP001596105">
    <property type="component" value="Unassembled WGS sequence"/>
</dbReference>
<gene>
    <name evidence="1" type="ORF">ACFPPD_09095</name>
</gene>
<evidence type="ECO:0000313" key="1">
    <source>
        <dbReference type="EMBL" id="MFC5468877.1"/>
    </source>
</evidence>
<sequence length="219" mass="23667">MQPAVAYAASTDPYTDATFRALVDAIVPSTAVPTKTGMIPTVGAVELHVHEYMIWELDHSLTLVVGVYPSVIPLAAPTAMLLNAGAVQLIASGQAQFAPYNTAPGAIPFAALSPSDRIRTLALLESSNVDPGALPPPYQYDLGLVKFMVDFLNRQTMFGTFSEWSAYGTTRLMTPTRRRLEYFPISWRQVGYPGVSLGYRALLGFPLTIVREGGVSTIV</sequence>
<dbReference type="EMBL" id="JBHSMH010000021">
    <property type="protein sequence ID" value="MFC5468877.1"/>
    <property type="molecule type" value="Genomic_DNA"/>
</dbReference>
<reference evidence="2" key="1">
    <citation type="journal article" date="2019" name="Int. J. Syst. Evol. Microbiol.">
        <title>The Global Catalogue of Microorganisms (GCM) 10K type strain sequencing project: providing services to taxonomists for standard genome sequencing and annotation.</title>
        <authorList>
            <consortium name="The Broad Institute Genomics Platform"/>
            <consortium name="The Broad Institute Genome Sequencing Center for Infectious Disease"/>
            <person name="Wu L."/>
            <person name="Ma J."/>
        </authorList>
    </citation>
    <scope>NUCLEOTIDE SEQUENCE [LARGE SCALE GENOMIC DNA]</scope>
    <source>
        <strain evidence="2">CCUG 57113</strain>
    </source>
</reference>
<evidence type="ECO:0008006" key="3">
    <source>
        <dbReference type="Google" id="ProtNLM"/>
    </source>
</evidence>
<dbReference type="RefSeq" id="WP_209749593.1">
    <property type="nucleotide sequence ID" value="NZ_JBHSMH010000021.1"/>
</dbReference>
<keyword evidence="2" id="KW-1185">Reference proteome</keyword>
<comment type="caution">
    <text evidence="1">The sequence shown here is derived from an EMBL/GenBank/DDBJ whole genome shotgun (WGS) entry which is preliminary data.</text>
</comment>
<accession>A0ABW0LVL1</accession>
<protein>
    <recommendedName>
        <fullName evidence="3">SLH domain-containing protein</fullName>
    </recommendedName>
</protein>
<name>A0ABW0LVL1_9BACL</name>
<proteinExistence type="predicted"/>